<feature type="signal peptide" evidence="1">
    <location>
        <begin position="1"/>
        <end position="21"/>
    </location>
</feature>
<evidence type="ECO:0000313" key="2">
    <source>
        <dbReference type="EMBL" id="SNX43594.1"/>
    </source>
</evidence>
<keyword evidence="3" id="KW-1185">Reference proteome</keyword>
<sequence length="463" mass="49425">MIKLSYLSLGLVMLASGYSYADTEYYEHRMISDSLSTSTMVSLTDDELEQTQGQALFNLSYLAPGQATNPYNSSNGNIGFYTLGIEAEVAINANIKNLQLGCGGVNGAGGCDVEIQNFSLGCIANSSGVCVSLPTNTTGTATNNPASHTTISSTVTDLAANQQQLKDFVLTNPFYQFAIRNPDNAATREVVGIRIGAANAEGPMSFNDIITFSGYLSGIANITMQGQTNTALTSTTGYAPNGSTTPAYDYNLGLSNWCLVSVIFCVAQADQYQVKFDGQSRMWAVDNSGNRFTQAYIRDTDLQSVVRGVVDSVEIVRTYNALGTTIGNAVLGLISDNVYDRIIGQLATGLGISVAEIPGYNIPYNLSNVGSLDINSPAFGITLQSQDLYYPGYFKYDAAGNATTTRVTMTKGWAMNLPAAFELMISQPMSEFTNNILSGSAAQGNIVGLPAPYRNCWGNVKFC</sequence>
<proteinExistence type="predicted"/>
<name>A0A240E494_9GAMM</name>
<dbReference type="EMBL" id="OANT01000001">
    <property type="protein sequence ID" value="SNX43594.1"/>
    <property type="molecule type" value="Genomic_DNA"/>
</dbReference>
<dbReference type="Proteomes" id="UP000219042">
    <property type="component" value="Unassembled WGS sequence"/>
</dbReference>
<dbReference type="AlphaFoldDB" id="A0A240E494"/>
<keyword evidence="1" id="KW-0732">Signal</keyword>
<dbReference type="RefSeq" id="WP_097077868.1">
    <property type="nucleotide sequence ID" value="NZ_BAABHT010000020.1"/>
</dbReference>
<gene>
    <name evidence="2" type="ORF">SAMN05421731_101636</name>
</gene>
<dbReference type="OrthoDB" id="6073551at2"/>
<feature type="chain" id="PRO_5012760416" evidence="1">
    <location>
        <begin position="22"/>
        <end position="463"/>
    </location>
</feature>
<evidence type="ECO:0000313" key="3">
    <source>
        <dbReference type="Proteomes" id="UP000219042"/>
    </source>
</evidence>
<protein>
    <submittedName>
        <fullName evidence="2">Uncharacterized protein</fullName>
    </submittedName>
</protein>
<accession>A0A240E494</accession>
<evidence type="ECO:0000256" key="1">
    <source>
        <dbReference type="SAM" id="SignalP"/>
    </source>
</evidence>
<organism evidence="2 3">
    <name type="scientific">Acinetobacter puyangensis</name>
    <dbReference type="NCBI Taxonomy" id="1096779"/>
    <lineage>
        <taxon>Bacteria</taxon>
        <taxon>Pseudomonadati</taxon>
        <taxon>Pseudomonadota</taxon>
        <taxon>Gammaproteobacteria</taxon>
        <taxon>Moraxellales</taxon>
        <taxon>Moraxellaceae</taxon>
        <taxon>Acinetobacter</taxon>
    </lineage>
</organism>
<reference evidence="3" key="1">
    <citation type="submission" date="2016-09" db="EMBL/GenBank/DDBJ databases">
        <authorList>
            <person name="Varghese N."/>
            <person name="Submissions S."/>
        </authorList>
    </citation>
    <scope>NUCLEOTIDE SEQUENCE [LARGE SCALE GENOMIC DNA]</scope>
    <source>
        <strain evidence="3">ANC 4466</strain>
    </source>
</reference>